<dbReference type="InterPro" id="IPR007159">
    <property type="entry name" value="SpoVT-AbrB_dom"/>
</dbReference>
<dbReference type="NCBIfam" id="TIGR01439">
    <property type="entry name" value="lp_hng_hel_AbrB"/>
    <property type="match status" value="1"/>
</dbReference>
<reference evidence="3" key="1">
    <citation type="submission" date="2021-04" db="EMBL/GenBank/DDBJ databases">
        <title>Phylogenetic analysis of Acidobacteriaceae.</title>
        <authorList>
            <person name="Qiu L."/>
            <person name="Zhang Q."/>
        </authorList>
    </citation>
    <scope>NUCLEOTIDE SEQUENCE</scope>
    <source>
        <strain evidence="3">DSM 25168</strain>
    </source>
</reference>
<organism evidence="3 4">
    <name type="scientific">Occallatibacter riparius</name>
    <dbReference type="NCBI Taxonomy" id="1002689"/>
    <lineage>
        <taxon>Bacteria</taxon>
        <taxon>Pseudomonadati</taxon>
        <taxon>Acidobacteriota</taxon>
        <taxon>Terriglobia</taxon>
        <taxon>Terriglobales</taxon>
        <taxon>Acidobacteriaceae</taxon>
        <taxon>Occallatibacter</taxon>
    </lineage>
</organism>
<sequence>MEIRLSTRGRVVIPAAIRKQLAIKPGDQLDASVEDDRVVLTRSRTGRFECEIVSDPVTGMPVISAGEDAPTLTSEQVAEILADFP</sequence>
<keyword evidence="4" id="KW-1185">Reference proteome</keyword>
<dbReference type="EMBL" id="CP093313">
    <property type="protein sequence ID" value="UWZ85457.1"/>
    <property type="molecule type" value="Genomic_DNA"/>
</dbReference>
<dbReference type="SUPFAM" id="SSF89447">
    <property type="entry name" value="AbrB/MazE/MraZ-like"/>
    <property type="match status" value="1"/>
</dbReference>
<dbReference type="GO" id="GO:0003677">
    <property type="term" value="F:DNA binding"/>
    <property type="evidence" value="ECO:0007669"/>
    <property type="project" value="UniProtKB-UniRule"/>
</dbReference>
<evidence type="ECO:0000259" key="2">
    <source>
        <dbReference type="PROSITE" id="PS51740"/>
    </source>
</evidence>
<dbReference type="Proteomes" id="UP001059380">
    <property type="component" value="Chromosome"/>
</dbReference>
<name>A0A9J7BSA1_9BACT</name>
<accession>A0A9J7BSA1</accession>
<feature type="domain" description="SpoVT-AbrB" evidence="2">
    <location>
        <begin position="1"/>
        <end position="45"/>
    </location>
</feature>
<evidence type="ECO:0000313" key="3">
    <source>
        <dbReference type="EMBL" id="UWZ85457.1"/>
    </source>
</evidence>
<dbReference type="KEGG" id="orp:MOP44_05825"/>
<evidence type="ECO:0000256" key="1">
    <source>
        <dbReference type="PROSITE-ProRule" id="PRU01076"/>
    </source>
</evidence>
<proteinExistence type="predicted"/>
<protein>
    <submittedName>
        <fullName evidence="3">AbrB/MazE/SpoVT family DNA-binding domain-containing protein</fullName>
    </submittedName>
</protein>
<dbReference type="PROSITE" id="PS51740">
    <property type="entry name" value="SPOVT_ABRB"/>
    <property type="match status" value="1"/>
</dbReference>
<gene>
    <name evidence="3" type="ORF">MOP44_05825</name>
</gene>
<evidence type="ECO:0000313" key="4">
    <source>
        <dbReference type="Proteomes" id="UP001059380"/>
    </source>
</evidence>
<dbReference type="Pfam" id="PF04014">
    <property type="entry name" value="MazE_antitoxin"/>
    <property type="match status" value="1"/>
</dbReference>
<dbReference type="SMART" id="SM00966">
    <property type="entry name" value="SpoVT_AbrB"/>
    <property type="match status" value="1"/>
</dbReference>
<keyword evidence="1 3" id="KW-0238">DNA-binding</keyword>
<dbReference type="InterPro" id="IPR037914">
    <property type="entry name" value="SpoVT-AbrB_sf"/>
</dbReference>
<dbReference type="AlphaFoldDB" id="A0A9J7BSA1"/>
<dbReference type="RefSeq" id="WP_260794992.1">
    <property type="nucleotide sequence ID" value="NZ_CP093313.1"/>
</dbReference>
<dbReference type="Gene3D" id="2.10.260.10">
    <property type="match status" value="1"/>
</dbReference>